<keyword evidence="7" id="KW-0342">GTP-binding</keyword>
<dbReference type="GO" id="GO:0008270">
    <property type="term" value="F:zinc ion binding"/>
    <property type="evidence" value="ECO:0007669"/>
    <property type="project" value="TreeGrafter"/>
</dbReference>
<dbReference type="Pfam" id="PF02492">
    <property type="entry name" value="cobW"/>
    <property type="match status" value="1"/>
</dbReference>
<gene>
    <name evidence="9" type="primary">hypB</name>
    <name evidence="9" type="ORF">EVJ46_07540</name>
</gene>
<dbReference type="GO" id="GO:0005525">
    <property type="term" value="F:GTP binding"/>
    <property type="evidence" value="ECO:0007669"/>
    <property type="project" value="UniProtKB-KW"/>
</dbReference>
<dbReference type="InterPro" id="IPR003495">
    <property type="entry name" value="CobW/HypB/UreG_nucleotide-bd"/>
</dbReference>
<dbReference type="GO" id="GO:0051604">
    <property type="term" value="P:protein maturation"/>
    <property type="evidence" value="ECO:0007669"/>
    <property type="project" value="InterPro"/>
</dbReference>
<dbReference type="AlphaFoldDB" id="A0A519BG43"/>
<keyword evidence="6" id="KW-0862">Zinc</keyword>
<evidence type="ECO:0000256" key="2">
    <source>
        <dbReference type="ARBA" id="ARBA00022596"/>
    </source>
</evidence>
<dbReference type="Gene3D" id="3.40.50.300">
    <property type="entry name" value="P-loop containing nucleotide triphosphate hydrolases"/>
    <property type="match status" value="1"/>
</dbReference>
<dbReference type="EMBL" id="SGBC01000003">
    <property type="protein sequence ID" value="RZD16237.1"/>
    <property type="molecule type" value="Genomic_DNA"/>
</dbReference>
<dbReference type="PANTHER" id="PTHR30134:SF2">
    <property type="entry name" value="HYDROGENASE MATURATION FACTOR HYPB"/>
    <property type="match status" value="1"/>
</dbReference>
<dbReference type="GO" id="GO:0003924">
    <property type="term" value="F:GTPase activity"/>
    <property type="evidence" value="ECO:0007669"/>
    <property type="project" value="InterPro"/>
</dbReference>
<evidence type="ECO:0000256" key="7">
    <source>
        <dbReference type="ARBA" id="ARBA00023134"/>
    </source>
</evidence>
<evidence type="ECO:0000256" key="3">
    <source>
        <dbReference type="ARBA" id="ARBA00022723"/>
    </source>
</evidence>
<evidence type="ECO:0000256" key="1">
    <source>
        <dbReference type="ARBA" id="ARBA00006211"/>
    </source>
</evidence>
<evidence type="ECO:0000313" key="9">
    <source>
        <dbReference type="EMBL" id="RZD16237.1"/>
    </source>
</evidence>
<keyword evidence="4" id="KW-0547">Nucleotide-binding</keyword>
<protein>
    <submittedName>
        <fullName evidence="9">Hydrogenase accessory protein HypB</fullName>
    </submittedName>
</protein>
<comment type="similarity">
    <text evidence="1">Belongs to the SIMIBI class G3E GTPase family. HypB/HupM subfamily.</text>
</comment>
<evidence type="ECO:0000256" key="6">
    <source>
        <dbReference type="ARBA" id="ARBA00022833"/>
    </source>
</evidence>
<keyword evidence="3" id="KW-0479">Metal-binding</keyword>
<sequence length="224" mass="24966">MSIQKNALEANENIAKSNKSKFEASKIFVVNLLSSPGSGKTSMIERIVPFLKDSNVRVCVIEGDVETDLDKKRIDALGIPSYQIVTKGTCHLDAKMIDKALVSSNFDLINSDILFIENVGNLVCPTSFNLGEDFKIVVLSITEGDDKPLKYPAAFYKSDIMIINKIDLLNVLDSNIKKIKENALSINNKLKIFEISCKTNEGIQELANYFMEQIANKHENRSIC</sequence>
<organism evidence="9 10">
    <name type="scientific">Acididesulfobacter guangdongensis</name>
    <dbReference type="NCBI Taxonomy" id="2597225"/>
    <lineage>
        <taxon>Bacteria</taxon>
        <taxon>Deltaproteobacteria</taxon>
        <taxon>Candidatus Acidulodesulfobacterales</taxon>
        <taxon>Candidatus Acididesulfobacter</taxon>
    </lineage>
</organism>
<evidence type="ECO:0000313" key="10">
    <source>
        <dbReference type="Proteomes" id="UP000316562"/>
    </source>
</evidence>
<evidence type="ECO:0000256" key="5">
    <source>
        <dbReference type="ARBA" id="ARBA00022801"/>
    </source>
</evidence>
<dbReference type="PIRSF" id="PIRSF005624">
    <property type="entry name" value="Ni-bind_GTPase"/>
    <property type="match status" value="1"/>
</dbReference>
<name>A0A519BG43_ACIG2</name>
<accession>A0A519BG43</accession>
<evidence type="ECO:0000259" key="8">
    <source>
        <dbReference type="Pfam" id="PF02492"/>
    </source>
</evidence>
<feature type="domain" description="CobW/HypB/UreG nucleotide-binding" evidence="8">
    <location>
        <begin position="29"/>
        <end position="193"/>
    </location>
</feature>
<evidence type="ECO:0000256" key="4">
    <source>
        <dbReference type="ARBA" id="ARBA00022741"/>
    </source>
</evidence>
<dbReference type="InterPro" id="IPR004392">
    <property type="entry name" value="Hyd_mat_HypB"/>
</dbReference>
<comment type="caution">
    <text evidence="9">The sequence shown here is derived from an EMBL/GenBank/DDBJ whole genome shotgun (WGS) entry which is preliminary data.</text>
</comment>
<dbReference type="InterPro" id="IPR027417">
    <property type="entry name" value="P-loop_NTPase"/>
</dbReference>
<dbReference type="Proteomes" id="UP000316562">
    <property type="component" value="Unassembled WGS sequence"/>
</dbReference>
<dbReference type="GO" id="GO:0016151">
    <property type="term" value="F:nickel cation binding"/>
    <property type="evidence" value="ECO:0007669"/>
    <property type="project" value="InterPro"/>
</dbReference>
<dbReference type="SUPFAM" id="SSF52540">
    <property type="entry name" value="P-loop containing nucleoside triphosphate hydrolases"/>
    <property type="match status" value="1"/>
</dbReference>
<dbReference type="PANTHER" id="PTHR30134">
    <property type="entry name" value="HYDROGENASE PROTEIN ASSEMBLY PROTEIN, NICKEL CHAPERONE"/>
    <property type="match status" value="1"/>
</dbReference>
<dbReference type="NCBIfam" id="TIGR00073">
    <property type="entry name" value="hypB"/>
    <property type="match status" value="1"/>
</dbReference>
<reference evidence="9 10" key="1">
    <citation type="journal article" date="2019" name="ISME J.">
        <title>Insights into ecological role of a new deltaproteobacterial order Candidatus Acidulodesulfobacterales by metagenomics and metatranscriptomics.</title>
        <authorList>
            <person name="Tan S."/>
            <person name="Liu J."/>
            <person name="Fang Y."/>
            <person name="Hedlund B.P."/>
            <person name="Lian Z.H."/>
            <person name="Huang L.Y."/>
            <person name="Li J.T."/>
            <person name="Huang L.N."/>
            <person name="Li W.J."/>
            <person name="Jiang H.C."/>
            <person name="Dong H.L."/>
            <person name="Shu W.S."/>
        </authorList>
    </citation>
    <scope>NUCLEOTIDE SEQUENCE [LARGE SCALE GENOMIC DNA]</scope>
    <source>
        <strain evidence="9">AP2</strain>
    </source>
</reference>
<keyword evidence="2" id="KW-0533">Nickel</keyword>
<proteinExistence type="inferred from homology"/>
<keyword evidence="5" id="KW-0378">Hydrolase</keyword>